<reference evidence="18" key="1">
    <citation type="submission" date="2025-08" db="UniProtKB">
        <authorList>
            <consortium name="Ensembl"/>
        </authorList>
    </citation>
    <scope>IDENTIFICATION</scope>
</reference>
<dbReference type="OMA" id="YMQLAED"/>
<evidence type="ECO:0000256" key="7">
    <source>
        <dbReference type="ARBA" id="ARBA00023128"/>
    </source>
</evidence>
<keyword evidence="2" id="KW-0597">Phosphoprotein</keyword>
<evidence type="ECO:0000256" key="15">
    <source>
        <dbReference type="PROSITE-ProRule" id="PRU00267"/>
    </source>
</evidence>
<evidence type="ECO:0000256" key="2">
    <source>
        <dbReference type="ARBA" id="ARBA00022553"/>
    </source>
</evidence>
<comment type="subunit">
    <text evidence="14">Monomer; binds DNA as a monomer. Homodimer. Component of the mitochondrial transcription initiation complex, composed at least of TFB2M, TFAM and POLRMT. In this complex TFAM recruits POLRMT to the promoter whereas TFB2M induces structural changes in POLRMT to enable promoter opening and trapping of the DNA non-template strand. Upon metabolic stress, forms a complex composed of FOXO3, SIRT3, TFAM and POLRMT. Interacts with TFB1M and TFB2M. Interacts with CLPX; this enhances DNA-binding.</text>
</comment>
<dbReference type="STRING" id="109280.ENSHCOP00000015222"/>
<dbReference type="CTD" id="7019"/>
<dbReference type="InterPro" id="IPR036910">
    <property type="entry name" value="HMG_box_dom_sf"/>
</dbReference>
<dbReference type="GO" id="GO:0042645">
    <property type="term" value="C:mitochondrial nucleoid"/>
    <property type="evidence" value="ECO:0007669"/>
    <property type="project" value="UniProtKB-SubCell"/>
</dbReference>
<keyword evidence="8" id="KW-0010">Activator</keyword>
<dbReference type="Ensembl" id="ENSHCOT00000027986.1">
    <property type="protein sequence ID" value="ENSHCOP00000015222.1"/>
    <property type="gene ID" value="ENSHCOG00000018795.1"/>
</dbReference>
<evidence type="ECO:0000313" key="18">
    <source>
        <dbReference type="Ensembl" id="ENSHCOP00000015222.1"/>
    </source>
</evidence>
<dbReference type="GO" id="GO:0003677">
    <property type="term" value="F:DNA binding"/>
    <property type="evidence" value="ECO:0007669"/>
    <property type="project" value="UniProtKB-UniRule"/>
</dbReference>
<dbReference type="FunFam" id="1.10.30.10:FF:000043">
    <property type="entry name" value="Transcription factor A, mitochondrial"/>
    <property type="match status" value="1"/>
</dbReference>
<name>A0A3Q2YPA1_HIPCM</name>
<keyword evidence="19" id="KW-1185">Reference proteome</keyword>
<organism evidence="18 19">
    <name type="scientific">Hippocampus comes</name>
    <name type="common">Tiger tail seahorse</name>
    <dbReference type="NCBI Taxonomy" id="109280"/>
    <lineage>
        <taxon>Eukaryota</taxon>
        <taxon>Metazoa</taxon>
        <taxon>Chordata</taxon>
        <taxon>Craniata</taxon>
        <taxon>Vertebrata</taxon>
        <taxon>Euteleostomi</taxon>
        <taxon>Actinopterygii</taxon>
        <taxon>Neopterygii</taxon>
        <taxon>Teleostei</taxon>
        <taxon>Neoteleostei</taxon>
        <taxon>Acanthomorphata</taxon>
        <taxon>Syngnathiaria</taxon>
        <taxon>Syngnathiformes</taxon>
        <taxon>Syngnathoidei</taxon>
        <taxon>Syngnathidae</taxon>
        <taxon>Hippocampus</taxon>
    </lineage>
</organism>
<sequence>MAPFGLVTASVGLLARSFNVFTCTSTLARVTHAAYRNPVKCLSTEASGPPKRPLNGYMRYVLQQKPVIVSQNPELKHVEAIRKLAQEWKLMRPEQKQPFEDAFLREKEQFKIDLQQYLAQLTPAELEQQVLEKRQRKAKRKAFRKKREATVMGKPKRPRTAFNIFMSEHFVEAKGENTQAKMKTLLGDWKKLFGNQKQVYAQLAEDDKIRYKNEITSWEDHMMEIGRGDLLRDKTLVSQRRKAAEAEKAKKKKREAAKKLAAAKAKSRTVKKTKSTVTRVVKKTKKT</sequence>
<comment type="subcellular location">
    <subcellularLocation>
        <location evidence="1">Mitochondrion matrix</location>
        <location evidence="1">Mitochondrion nucleoid</location>
    </subcellularLocation>
</comment>
<keyword evidence="5" id="KW-0805">Transcription regulation</keyword>
<feature type="domain" description="HMG box" evidence="17">
    <location>
        <begin position="50"/>
        <end position="118"/>
    </location>
</feature>
<reference evidence="18" key="2">
    <citation type="submission" date="2025-09" db="UniProtKB">
        <authorList>
            <consortium name="Ensembl"/>
        </authorList>
    </citation>
    <scope>IDENTIFICATION</scope>
</reference>
<keyword evidence="9" id="KW-0804">Transcription</keyword>
<dbReference type="PANTHER" id="PTHR46040">
    <property type="entry name" value="HIGH MOBILITY GROUP PROTEIN 2"/>
    <property type="match status" value="1"/>
</dbReference>
<keyword evidence="7" id="KW-0496">Mitochondrion</keyword>
<feature type="region of interest" description="Disordered" evidence="16">
    <location>
        <begin position="242"/>
        <end position="287"/>
    </location>
</feature>
<keyword evidence="3" id="KW-0677">Repeat</keyword>
<dbReference type="InterPro" id="IPR051965">
    <property type="entry name" value="ChromReg_NeuronalGeneExpr"/>
</dbReference>
<keyword evidence="6 15" id="KW-0238">DNA-binding</keyword>
<dbReference type="PROSITE" id="PS50118">
    <property type="entry name" value="HMG_BOX_2"/>
    <property type="match status" value="2"/>
</dbReference>
<proteinExistence type="predicted"/>
<evidence type="ECO:0000256" key="4">
    <source>
        <dbReference type="ARBA" id="ARBA00022946"/>
    </source>
</evidence>
<evidence type="ECO:0000259" key="17">
    <source>
        <dbReference type="PROSITE" id="PS50118"/>
    </source>
</evidence>
<dbReference type="RefSeq" id="XP_019748154.1">
    <property type="nucleotide sequence ID" value="XM_019892595.1"/>
</dbReference>
<dbReference type="Pfam" id="PF00505">
    <property type="entry name" value="HMG_box"/>
    <property type="match status" value="2"/>
</dbReference>
<evidence type="ECO:0000256" key="5">
    <source>
        <dbReference type="ARBA" id="ARBA00023015"/>
    </source>
</evidence>
<feature type="DNA-binding region" description="HMG box" evidence="15">
    <location>
        <begin position="155"/>
        <end position="219"/>
    </location>
</feature>
<keyword evidence="10 15" id="KW-0539">Nucleus</keyword>
<dbReference type="KEGG" id="hcq:109529286"/>
<evidence type="ECO:0000256" key="10">
    <source>
        <dbReference type="ARBA" id="ARBA00023242"/>
    </source>
</evidence>
<dbReference type="InterPro" id="IPR009071">
    <property type="entry name" value="HMG_box_dom"/>
</dbReference>
<evidence type="ECO:0000256" key="14">
    <source>
        <dbReference type="ARBA" id="ARBA00046467"/>
    </source>
</evidence>
<dbReference type="GeneID" id="109529286"/>
<keyword evidence="4" id="KW-0809">Transit peptide</keyword>
<evidence type="ECO:0000256" key="6">
    <source>
        <dbReference type="ARBA" id="ARBA00023125"/>
    </source>
</evidence>
<comment type="function">
    <text evidence="13">Binds to the mitochondrial light strand promoter and functions in mitochondrial transcription regulation. Component of the mitochondrial transcription initiation complex, composed at least of TFB2M, TFAM and POLRMT that is required for basal transcription of mitochondrial DNA. In this complex, TFAM recruits POLRMT to a specific promoter whereas TFB2M induces structural changes in POLRMT to enable promoter opening and trapping of the DNA non-template strand. Required for accurate and efficient promoter recognition by the mitochondrial RNA polymerase. Promotes transcription initiation from the HSP1 and the light strand promoter by binding immediately upstream of transcriptional start sites. Is able to unwind DNA. Bends the mitochondrial light strand promoter DNA into a U-turn shape via its HMG boxes. Required for maintenance of normal levels of mitochondrial DNA. May play a role in organizing and compacting mitochondrial DNA.</text>
</comment>
<dbReference type="GO" id="GO:0010468">
    <property type="term" value="P:regulation of gene expression"/>
    <property type="evidence" value="ECO:0007669"/>
    <property type="project" value="TreeGrafter"/>
</dbReference>
<feature type="compositionally biased region" description="Basic residues" evidence="16">
    <location>
        <begin position="265"/>
        <end position="287"/>
    </location>
</feature>
<evidence type="ECO:0000256" key="11">
    <source>
        <dbReference type="ARBA" id="ARBA00023271"/>
    </source>
</evidence>
<keyword evidence="11" id="KW-1135">Mitochondrion nucleoid</keyword>
<evidence type="ECO:0000256" key="1">
    <source>
        <dbReference type="ARBA" id="ARBA00004436"/>
    </source>
</evidence>
<dbReference type="PANTHER" id="PTHR46040:SF3">
    <property type="entry name" value="HIGH MOBILITY GROUP PROTEIN 2"/>
    <property type="match status" value="1"/>
</dbReference>
<evidence type="ECO:0000256" key="13">
    <source>
        <dbReference type="ARBA" id="ARBA00045216"/>
    </source>
</evidence>
<protein>
    <recommendedName>
        <fullName evidence="12">Transcription factor A, mitochondrial</fullName>
    </recommendedName>
</protein>
<feature type="DNA-binding region" description="HMG box" evidence="15">
    <location>
        <begin position="50"/>
        <end position="118"/>
    </location>
</feature>
<dbReference type="GO" id="GO:0005634">
    <property type="term" value="C:nucleus"/>
    <property type="evidence" value="ECO:0007669"/>
    <property type="project" value="UniProtKB-UniRule"/>
</dbReference>
<evidence type="ECO:0000313" key="19">
    <source>
        <dbReference type="Proteomes" id="UP000264820"/>
    </source>
</evidence>
<evidence type="ECO:0000256" key="12">
    <source>
        <dbReference type="ARBA" id="ARBA00040582"/>
    </source>
</evidence>
<feature type="domain" description="HMG box" evidence="17">
    <location>
        <begin position="155"/>
        <end position="219"/>
    </location>
</feature>
<dbReference type="GeneTree" id="ENSGT00440000039001"/>
<dbReference type="Proteomes" id="UP000264820">
    <property type="component" value="Unplaced"/>
</dbReference>
<dbReference type="AlphaFoldDB" id="A0A3Q2YPA1"/>
<evidence type="ECO:0000256" key="3">
    <source>
        <dbReference type="ARBA" id="ARBA00022737"/>
    </source>
</evidence>
<evidence type="ECO:0000256" key="9">
    <source>
        <dbReference type="ARBA" id="ARBA00023163"/>
    </source>
</evidence>
<evidence type="ECO:0000256" key="16">
    <source>
        <dbReference type="SAM" id="MobiDB-lite"/>
    </source>
</evidence>
<dbReference type="SMART" id="SM00398">
    <property type="entry name" value="HMG"/>
    <property type="match status" value="2"/>
</dbReference>
<dbReference type="Gene3D" id="1.10.30.10">
    <property type="entry name" value="High mobility group box domain"/>
    <property type="match status" value="2"/>
</dbReference>
<dbReference type="OrthoDB" id="5550281at2759"/>
<dbReference type="SUPFAM" id="SSF47095">
    <property type="entry name" value="HMG-box"/>
    <property type="match status" value="2"/>
</dbReference>
<accession>A0A3Q2YPA1</accession>
<evidence type="ECO:0000256" key="8">
    <source>
        <dbReference type="ARBA" id="ARBA00023159"/>
    </source>
</evidence>